<proteinExistence type="predicted"/>
<comment type="caution">
    <text evidence="1">The sequence shown here is derived from an EMBL/GenBank/DDBJ whole genome shotgun (WGS) entry which is preliminary data.</text>
</comment>
<name>A0A0F9RUL8_9ZZZZ</name>
<organism evidence="1">
    <name type="scientific">marine sediment metagenome</name>
    <dbReference type="NCBI Taxonomy" id="412755"/>
    <lineage>
        <taxon>unclassified sequences</taxon>
        <taxon>metagenomes</taxon>
        <taxon>ecological metagenomes</taxon>
    </lineage>
</organism>
<dbReference type="AlphaFoldDB" id="A0A0F9RUL8"/>
<sequence length="762" mass="82279">MVTIIKRGQTKPDITRSLVERRGGDISQFSEESVRRAVESGRITIVETQARATEEFPAFESEELQMTVAGKSDIERARGQSITRAAFLRDFGRVRGISSPDISTPQGPGRIVRTPEGRQIFVPAGTPVELQRTTEGFTKSFAGGGLVDVTTPPSFSAFTQAPSLTTKEIREKAFVFAQAGERRAELFFSGGKETGFRGFAGGVLALPVTIPSQAFRSTITLADIFEKKRGREFSPFIQEQKLRTLGGTGIDIALIGFGGPILRGIGRGVRAVTPAPIKVLVGRGIEKGINIADITVERLRIPRGRFFTQQKIVGGVKPPELVETVPSLSKVFPDIGLVVEERAVSTVAGKAIVQTRFGSETLQLGFKIGKPQVAVFGGTPAKGTGVITEVVSKDLAVAQETFILARPTRKGIEKIGIQARSIIARQEPGVKGRLSLRRFGFTEAEATKTLSLGKAFSKGKVISGSASFGTNIKVLSAPQADIFASRTQDIILKPSGKIRGRGISKQVLIQLKPQEPPIKPFKIEKFTGKGLKEIELSKSVLKIQPLSKTSQALITEQLKAPIVRLPRIPITRTSVSTRVPTKTRPQPSVLQRGVELEKISLKLATAPVQKTAAREAVIGLFKPKQARATAQLPKQLTGQLPLQITAQVPSSAQLVKQIQLQVPKQITAQARARASVFNIPGRLDLPIPRLTIPIIPLFGRFGEGKLTRGPGVLRPTKFRASLVGLLSGVISTAPIPKRLTGIEIRLPRIGGVKSGKKKKKRK</sequence>
<gene>
    <name evidence="1" type="ORF">LCGC14_0534510</name>
</gene>
<dbReference type="EMBL" id="LAZR01000703">
    <property type="protein sequence ID" value="KKN60160.1"/>
    <property type="molecule type" value="Genomic_DNA"/>
</dbReference>
<reference evidence="1" key="1">
    <citation type="journal article" date="2015" name="Nature">
        <title>Complex archaea that bridge the gap between prokaryotes and eukaryotes.</title>
        <authorList>
            <person name="Spang A."/>
            <person name="Saw J.H."/>
            <person name="Jorgensen S.L."/>
            <person name="Zaremba-Niedzwiedzka K."/>
            <person name="Martijn J."/>
            <person name="Lind A.E."/>
            <person name="van Eijk R."/>
            <person name="Schleper C."/>
            <person name="Guy L."/>
            <person name="Ettema T.J."/>
        </authorList>
    </citation>
    <scope>NUCLEOTIDE SEQUENCE</scope>
</reference>
<protein>
    <submittedName>
        <fullName evidence="1">Uncharacterized protein</fullName>
    </submittedName>
</protein>
<accession>A0A0F9RUL8</accession>
<evidence type="ECO:0000313" key="1">
    <source>
        <dbReference type="EMBL" id="KKN60160.1"/>
    </source>
</evidence>